<protein>
    <recommendedName>
        <fullName evidence="3">Carboxypeptidase regulatory-like domain-containing protein</fullName>
    </recommendedName>
</protein>
<reference evidence="1 2" key="1">
    <citation type="submission" date="2015-11" db="EMBL/GenBank/DDBJ databases">
        <title>Sequence of Pedobacter ginsenosidimutans.</title>
        <authorList>
            <person name="Carson E."/>
            <person name="Keyser V."/>
            <person name="Newman J."/>
            <person name="Miller J."/>
        </authorList>
    </citation>
    <scope>NUCLEOTIDE SEQUENCE [LARGE SCALE GENOMIC DNA]</scope>
    <source>
        <strain evidence="1 2">KACC 14530</strain>
    </source>
</reference>
<dbReference type="AlphaFoldDB" id="A0A0T5VQ51"/>
<dbReference type="STRING" id="687842.ASU31_10950"/>
<dbReference type="SUPFAM" id="SSF49464">
    <property type="entry name" value="Carboxypeptidase regulatory domain-like"/>
    <property type="match status" value="1"/>
</dbReference>
<name>A0A0T5VQ51_9SPHI</name>
<organism evidence="1 2">
    <name type="scientific">Pedobacter ginsenosidimutans</name>
    <dbReference type="NCBI Taxonomy" id="687842"/>
    <lineage>
        <taxon>Bacteria</taxon>
        <taxon>Pseudomonadati</taxon>
        <taxon>Bacteroidota</taxon>
        <taxon>Sphingobacteriia</taxon>
        <taxon>Sphingobacteriales</taxon>
        <taxon>Sphingobacteriaceae</taxon>
        <taxon>Pedobacter</taxon>
    </lineage>
</organism>
<dbReference type="InterPro" id="IPR008969">
    <property type="entry name" value="CarboxyPept-like_regulatory"/>
</dbReference>
<dbReference type="Proteomes" id="UP000051950">
    <property type="component" value="Unassembled WGS sequence"/>
</dbReference>
<gene>
    <name evidence="1" type="ORF">ASU31_10950</name>
</gene>
<evidence type="ECO:0000313" key="1">
    <source>
        <dbReference type="EMBL" id="KRT16014.1"/>
    </source>
</evidence>
<proteinExistence type="predicted"/>
<evidence type="ECO:0008006" key="3">
    <source>
        <dbReference type="Google" id="ProtNLM"/>
    </source>
</evidence>
<accession>A0A0T5VQ51</accession>
<keyword evidence="2" id="KW-1185">Reference proteome</keyword>
<evidence type="ECO:0000313" key="2">
    <source>
        <dbReference type="Proteomes" id="UP000051950"/>
    </source>
</evidence>
<sequence>MKINTMKTRINKVTIAEPCLENWDEMDKGEGFNFCKACSKNVIDFSGYTNAEIISVLAGASSSVCGRLSQAQLNQLNHHLSVVPTTNRNWMKYLGVLAIGMSIFVMDARAENLKMPIEITRSINHKTDDKKTVVSKKICGYVIGADNKPAAGIRLAILDTKFFALTDKNGRYEITLDNKFDLNNNKLVVESMRYRAFLTIDFSKEKQSSLKLNKAEPMIMGIVIPSIKKK</sequence>
<comment type="caution">
    <text evidence="1">The sequence shown here is derived from an EMBL/GenBank/DDBJ whole genome shotgun (WGS) entry which is preliminary data.</text>
</comment>
<dbReference type="EMBL" id="LMZQ01000006">
    <property type="protein sequence ID" value="KRT16014.1"/>
    <property type="molecule type" value="Genomic_DNA"/>
</dbReference>